<evidence type="ECO:0000256" key="1">
    <source>
        <dbReference type="SAM" id="SignalP"/>
    </source>
</evidence>
<feature type="chain" id="PRO_5045087976" evidence="1">
    <location>
        <begin position="19"/>
        <end position="152"/>
    </location>
</feature>
<evidence type="ECO:0000313" key="2">
    <source>
        <dbReference type="EMBL" id="GIU45093.1"/>
    </source>
</evidence>
<organism evidence="2 3">
    <name type="scientific">Shewanella colwelliana</name>
    <name type="common">Alteromonas colwelliana</name>
    <dbReference type="NCBI Taxonomy" id="23"/>
    <lineage>
        <taxon>Bacteria</taxon>
        <taxon>Pseudomonadati</taxon>
        <taxon>Pseudomonadota</taxon>
        <taxon>Gammaproteobacteria</taxon>
        <taxon>Alteromonadales</taxon>
        <taxon>Shewanellaceae</taxon>
        <taxon>Shewanella</taxon>
    </lineage>
</organism>
<accession>A0ABQ4PC16</accession>
<gene>
    <name evidence="2" type="ORF">TUM3794_34600</name>
</gene>
<proteinExistence type="predicted"/>
<comment type="caution">
    <text evidence="2">The sequence shown here is derived from an EMBL/GenBank/DDBJ whole genome shotgun (WGS) entry which is preliminary data.</text>
</comment>
<protein>
    <submittedName>
        <fullName evidence="2">Periplasmic protein</fullName>
    </submittedName>
</protein>
<sequence>MKALVFVLSLLVFSSAQATTITVGNSLQVVDFKDQHEQSIGVSADTKVLLFSRGMKGGDIIKEALETLPQTEQPAHLVYIADISGMPSLIAKFVAVPQMKDLPFSIGLDREGEQTQLWPGDKETATVIKLEQLKVMSVTQAATASELVDVIK</sequence>
<dbReference type="EMBL" id="BPEU01000030">
    <property type="protein sequence ID" value="GIU45093.1"/>
    <property type="molecule type" value="Genomic_DNA"/>
</dbReference>
<dbReference type="Proteomes" id="UP000773469">
    <property type="component" value="Unassembled WGS sequence"/>
</dbReference>
<evidence type="ECO:0000313" key="3">
    <source>
        <dbReference type="Proteomes" id="UP000773469"/>
    </source>
</evidence>
<dbReference type="RefSeq" id="WP_220757490.1">
    <property type="nucleotide sequence ID" value="NZ_BPEU01000030.1"/>
</dbReference>
<keyword evidence="3" id="KW-1185">Reference proteome</keyword>
<name>A0ABQ4PC16_SHECO</name>
<reference evidence="2 3" key="1">
    <citation type="submission" date="2021-05" db="EMBL/GenBank/DDBJ databases">
        <title>Molecular characterization for Shewanella algae harboring chromosomal blaOXA-55-like strains isolated from clinical and environment sample.</title>
        <authorList>
            <person name="Ohama Y."/>
            <person name="Aoki K."/>
            <person name="Harada S."/>
            <person name="Moriya K."/>
            <person name="Ishii Y."/>
            <person name="Tateda K."/>
        </authorList>
    </citation>
    <scope>NUCLEOTIDE SEQUENCE [LARGE SCALE GENOMIC DNA]</scope>
    <source>
        <strain evidence="2 3">MBTL60-118</strain>
    </source>
</reference>
<keyword evidence="1" id="KW-0732">Signal</keyword>
<feature type="signal peptide" evidence="1">
    <location>
        <begin position="1"/>
        <end position="18"/>
    </location>
</feature>